<feature type="signal peptide" evidence="3">
    <location>
        <begin position="1"/>
        <end position="19"/>
    </location>
</feature>
<evidence type="ECO:0000256" key="1">
    <source>
        <dbReference type="ARBA" id="ARBA00022729"/>
    </source>
</evidence>
<keyword evidence="5" id="KW-1185">Reference proteome</keyword>
<protein>
    <submittedName>
        <fullName evidence="4">Tripartite ATP-independent transporter solute receptor, DctP family</fullName>
    </submittedName>
</protein>
<dbReference type="GO" id="GO:0030246">
    <property type="term" value="F:carbohydrate binding"/>
    <property type="evidence" value="ECO:0007669"/>
    <property type="project" value="TreeGrafter"/>
</dbReference>
<feature type="region of interest" description="Disordered" evidence="2">
    <location>
        <begin position="24"/>
        <end position="57"/>
    </location>
</feature>
<dbReference type="PANTHER" id="PTHR33376">
    <property type="match status" value="1"/>
</dbReference>
<dbReference type="STRING" id="460384.SAMN05216313_11776"/>
<sequence>MKKLVSMILVGASVLSLCACGGGSSTPATTQAPADTTAAPADSKAEETTTAAAQEPAASGESYTFRCSTNHAESFCTSVGLAKFAELVKERTNGRINIEMYYDAVLGDEKSAIEQVQYGGLEFARVNISPLAEFVDGFNALMMPYIYTSNEHFWKVHEGEIGMGMLKGEDMTKAGMYGLTYYDGGTRCFYNSKKEVHTPADMKGLTIRVQESSLMMGMIEALGASPQPMPFGDVYSGLQTGVIDGAENSIAQYLEMSHYEVAPYLSLDNHVRAADCLIMSEKTRQMLSAEDMEIIEAAALESWDYQRELWAEAETAALEQLKDSGVTVTELTAEEYQQFVDACASMVSSYEGGKYQPILDQIAALAD</sequence>
<dbReference type="InterPro" id="IPR018389">
    <property type="entry name" value="DctP_fam"/>
</dbReference>
<dbReference type="GO" id="GO:0030288">
    <property type="term" value="C:outer membrane-bounded periplasmic space"/>
    <property type="evidence" value="ECO:0007669"/>
    <property type="project" value="InterPro"/>
</dbReference>
<feature type="compositionally biased region" description="Low complexity" evidence="2">
    <location>
        <begin position="26"/>
        <end position="57"/>
    </location>
</feature>
<dbReference type="PROSITE" id="PS51257">
    <property type="entry name" value="PROKAR_LIPOPROTEIN"/>
    <property type="match status" value="1"/>
</dbReference>
<name>A0A1I0HUC5_9FIRM</name>
<dbReference type="GeneID" id="93279204"/>
<evidence type="ECO:0000256" key="3">
    <source>
        <dbReference type="SAM" id="SignalP"/>
    </source>
</evidence>
<feature type="chain" id="PRO_5044372571" evidence="3">
    <location>
        <begin position="20"/>
        <end position="367"/>
    </location>
</feature>
<dbReference type="RefSeq" id="WP_092365853.1">
    <property type="nucleotide sequence ID" value="NZ_CAKXUV010000007.1"/>
</dbReference>
<dbReference type="Proteomes" id="UP000198508">
    <property type="component" value="Unassembled WGS sequence"/>
</dbReference>
<dbReference type="InterPro" id="IPR038404">
    <property type="entry name" value="TRAP_DctP_sf"/>
</dbReference>
<dbReference type="CDD" id="cd13671">
    <property type="entry name" value="PBP2_TRAP_SBP_like_3"/>
    <property type="match status" value="1"/>
</dbReference>
<dbReference type="NCBIfam" id="TIGR00787">
    <property type="entry name" value="dctP"/>
    <property type="match status" value="1"/>
</dbReference>
<evidence type="ECO:0000313" key="4">
    <source>
        <dbReference type="EMBL" id="SET86785.1"/>
    </source>
</evidence>
<keyword evidence="4" id="KW-0675">Receptor</keyword>
<gene>
    <name evidence="4" type="ORF">SAMN05216313_11776</name>
</gene>
<evidence type="ECO:0000313" key="5">
    <source>
        <dbReference type="Proteomes" id="UP000198508"/>
    </source>
</evidence>
<dbReference type="AlphaFoldDB" id="A0A1I0HUC5"/>
<keyword evidence="1 3" id="KW-0732">Signal</keyword>
<dbReference type="EMBL" id="FOIM01000017">
    <property type="protein sequence ID" value="SET86785.1"/>
    <property type="molecule type" value="Genomic_DNA"/>
</dbReference>
<dbReference type="Gene3D" id="3.40.190.170">
    <property type="entry name" value="Bacterial extracellular solute-binding protein, family 7"/>
    <property type="match status" value="1"/>
</dbReference>
<reference evidence="5" key="1">
    <citation type="submission" date="2016-10" db="EMBL/GenBank/DDBJ databases">
        <authorList>
            <person name="Varghese N."/>
            <person name="Submissions S."/>
        </authorList>
    </citation>
    <scope>NUCLEOTIDE SEQUENCE [LARGE SCALE GENOMIC DNA]</scope>
    <source>
        <strain evidence="5">NLAE-zl-G277</strain>
    </source>
</reference>
<accession>A0A1I0HUC5</accession>
<organism evidence="4 5">
    <name type="scientific">Enterocloster lavalensis</name>
    <dbReference type="NCBI Taxonomy" id="460384"/>
    <lineage>
        <taxon>Bacteria</taxon>
        <taxon>Bacillati</taxon>
        <taxon>Bacillota</taxon>
        <taxon>Clostridia</taxon>
        <taxon>Lachnospirales</taxon>
        <taxon>Lachnospiraceae</taxon>
        <taxon>Enterocloster</taxon>
    </lineage>
</organism>
<evidence type="ECO:0000256" key="2">
    <source>
        <dbReference type="SAM" id="MobiDB-lite"/>
    </source>
</evidence>
<dbReference type="InterPro" id="IPR004682">
    <property type="entry name" value="TRAP_DctP"/>
</dbReference>
<dbReference type="Pfam" id="PF03480">
    <property type="entry name" value="DctP"/>
    <property type="match status" value="1"/>
</dbReference>
<proteinExistence type="predicted"/>
<dbReference type="GO" id="GO:0055085">
    <property type="term" value="P:transmembrane transport"/>
    <property type="evidence" value="ECO:0007669"/>
    <property type="project" value="InterPro"/>
</dbReference>
<dbReference type="NCBIfam" id="NF037995">
    <property type="entry name" value="TRAP_S1"/>
    <property type="match status" value="1"/>
</dbReference>
<dbReference type="PANTHER" id="PTHR33376:SF2">
    <property type="entry name" value="DICARBOXYLATE-BINDING PERIPLASMIC PROTEIN"/>
    <property type="match status" value="1"/>
</dbReference>
<dbReference type="PIRSF" id="PIRSF006470">
    <property type="entry name" value="DctB"/>
    <property type="match status" value="1"/>
</dbReference>